<dbReference type="EMBL" id="CAFBOM010000118">
    <property type="protein sequence ID" value="CAB4987165.1"/>
    <property type="molecule type" value="Genomic_DNA"/>
</dbReference>
<protein>
    <submittedName>
        <fullName evidence="1">Unannotated protein</fullName>
    </submittedName>
</protein>
<evidence type="ECO:0000313" key="1">
    <source>
        <dbReference type="EMBL" id="CAB4734692.1"/>
    </source>
</evidence>
<proteinExistence type="predicted"/>
<sequence length="55" mass="6376">MKPFAKVFASMFDRQAHDDSVSARRALHREWDRQRANALTPSDRAEIDAIFSRSL</sequence>
<reference evidence="1" key="1">
    <citation type="submission" date="2020-05" db="EMBL/GenBank/DDBJ databases">
        <authorList>
            <person name="Chiriac C."/>
            <person name="Salcher M."/>
            <person name="Ghai R."/>
            <person name="Kavagutti S V."/>
        </authorList>
    </citation>
    <scope>NUCLEOTIDE SEQUENCE</scope>
</reference>
<name>A0A6J6SIM6_9ZZZZ</name>
<accession>A0A6J6SIM6</accession>
<organism evidence="1">
    <name type="scientific">freshwater metagenome</name>
    <dbReference type="NCBI Taxonomy" id="449393"/>
    <lineage>
        <taxon>unclassified sequences</taxon>
        <taxon>metagenomes</taxon>
        <taxon>ecological metagenomes</taxon>
    </lineage>
</organism>
<gene>
    <name evidence="1" type="ORF">UFOPK2786_00417</name>
    <name evidence="2" type="ORF">UFOPK3957_00796</name>
</gene>
<dbReference type="EMBL" id="CAEZYW010000042">
    <property type="protein sequence ID" value="CAB4734692.1"/>
    <property type="molecule type" value="Genomic_DNA"/>
</dbReference>
<evidence type="ECO:0000313" key="2">
    <source>
        <dbReference type="EMBL" id="CAB4987165.1"/>
    </source>
</evidence>
<dbReference type="AlphaFoldDB" id="A0A6J6SIM6"/>